<dbReference type="Proteomes" id="UP000509594">
    <property type="component" value="Chromosome"/>
</dbReference>
<evidence type="ECO:0000313" key="1">
    <source>
        <dbReference type="EMBL" id="QLC50405.1"/>
    </source>
</evidence>
<gene>
    <name evidence="1" type="ORF">HWN40_09220</name>
</gene>
<dbReference type="AlphaFoldDB" id="A0A7D5IPK1"/>
<evidence type="ECO:0000313" key="2">
    <source>
        <dbReference type="Proteomes" id="UP000509594"/>
    </source>
</evidence>
<keyword evidence="2" id="KW-1185">Reference proteome</keyword>
<dbReference type="KEGG" id="mzi:HWN40_09220"/>
<dbReference type="RefSeq" id="WP_176965461.1">
    <property type="nucleotide sequence ID" value="NZ_CP058215.1"/>
</dbReference>
<dbReference type="OrthoDB" id="122981at2157"/>
<accession>A0A7D5IPK1</accession>
<organism evidence="1 2">
    <name type="scientific">Methanolobus zinderi</name>
    <dbReference type="NCBI Taxonomy" id="536044"/>
    <lineage>
        <taxon>Archaea</taxon>
        <taxon>Methanobacteriati</taxon>
        <taxon>Methanobacteriota</taxon>
        <taxon>Stenosarchaea group</taxon>
        <taxon>Methanomicrobia</taxon>
        <taxon>Methanosarcinales</taxon>
        <taxon>Methanosarcinaceae</taxon>
        <taxon>Methanolobus</taxon>
    </lineage>
</organism>
<proteinExistence type="predicted"/>
<protein>
    <submittedName>
        <fullName evidence="1">Uncharacterized protein</fullName>
    </submittedName>
</protein>
<sequence>MIRLENMFPQAFLVGVTKMVDKDGTLETIQWLQEIGEELATLEGPGFEGAREDSINYLPICPFGSEITEFNEIYGHPAEFDDIVKKVYEMKKASDKPWEYPALTHALGVLQHSYSTKRAELAGAELYSLGSKSPKGDFKQFNEEAIEKVGISKETVGEMLDRAFYVYKIVYPDKE</sequence>
<name>A0A7D5IPK1_9EURY</name>
<dbReference type="EMBL" id="CP058215">
    <property type="protein sequence ID" value="QLC50405.1"/>
    <property type="molecule type" value="Genomic_DNA"/>
</dbReference>
<dbReference type="GeneID" id="55821853"/>
<reference evidence="1 2" key="1">
    <citation type="submission" date="2020-06" db="EMBL/GenBank/DDBJ databases">
        <title>Methanolobus halotolerans sp. nov., isolated from a saline lake Tus in Siberia.</title>
        <authorList>
            <person name="Shen Y."/>
            <person name="Chen S.-C."/>
            <person name="Lai M.-C."/>
            <person name="Huang H.-H."/>
            <person name="Chiu H.-H."/>
            <person name="Tang S.-L."/>
            <person name="Rogozin D.Y."/>
            <person name="Degermendzhy A.G."/>
        </authorList>
    </citation>
    <scope>NUCLEOTIDE SEQUENCE [LARGE SCALE GENOMIC DNA]</scope>
    <source>
        <strain evidence="1 2">DSM 21339</strain>
    </source>
</reference>